<evidence type="ECO:0000313" key="5">
    <source>
        <dbReference type="EMBL" id="TDR52877.1"/>
    </source>
</evidence>
<organism evidence="5 6">
    <name type="scientific">Listeria rocourtiae</name>
    <dbReference type="NCBI Taxonomy" id="647910"/>
    <lineage>
        <taxon>Bacteria</taxon>
        <taxon>Bacillati</taxon>
        <taxon>Bacillota</taxon>
        <taxon>Bacilli</taxon>
        <taxon>Bacillales</taxon>
        <taxon>Listeriaceae</taxon>
        <taxon>Listeria</taxon>
    </lineage>
</organism>
<dbReference type="Pfam" id="PF06030">
    <property type="entry name" value="WxLIP_PGBD"/>
    <property type="match status" value="1"/>
</dbReference>
<keyword evidence="1" id="KW-0472">Membrane</keyword>
<comment type="caution">
    <text evidence="5">The sequence shown here is derived from an EMBL/GenBank/DDBJ whole genome shotgun (WGS) entry which is preliminary data.</text>
</comment>
<feature type="chain" id="PRO_5020315957" evidence="2">
    <location>
        <begin position="26"/>
        <end position="346"/>
    </location>
</feature>
<reference evidence="5 6" key="1">
    <citation type="submission" date="2019-03" db="EMBL/GenBank/DDBJ databases">
        <title>Genomic Encyclopedia of Type Strains, Phase III (KMG-III): the genomes of soil and plant-associated and newly described type strains.</title>
        <authorList>
            <person name="Whitman W."/>
        </authorList>
    </citation>
    <scope>NUCLEOTIDE SEQUENCE [LARGE SCALE GENOMIC DNA]</scope>
    <source>
        <strain evidence="5 6">CECT 7972</strain>
    </source>
</reference>
<feature type="transmembrane region" description="Helical" evidence="1">
    <location>
        <begin position="311"/>
        <end position="332"/>
    </location>
</feature>
<evidence type="ECO:0000256" key="1">
    <source>
        <dbReference type="SAM" id="Phobius"/>
    </source>
</evidence>
<accession>A0A4R6ZKG5</accession>
<keyword evidence="1" id="KW-0812">Transmembrane</keyword>
<keyword evidence="1" id="KW-1133">Transmembrane helix</keyword>
<dbReference type="AlphaFoldDB" id="A0A4R6ZKG5"/>
<evidence type="ECO:0000256" key="2">
    <source>
        <dbReference type="SAM" id="SignalP"/>
    </source>
</evidence>
<protein>
    <submittedName>
        <fullName evidence="5">Uncharacterized protein DUF916</fullName>
    </submittedName>
</protein>
<dbReference type="STRING" id="1265846.PROCOU_02789"/>
<dbReference type="OrthoDB" id="2148359at2"/>
<dbReference type="Proteomes" id="UP000295558">
    <property type="component" value="Unassembled WGS sequence"/>
</dbReference>
<feature type="domain" description="WxL Interacting Protein host binding" evidence="4">
    <location>
        <begin position="162"/>
        <end position="299"/>
    </location>
</feature>
<evidence type="ECO:0000259" key="3">
    <source>
        <dbReference type="Pfam" id="PF06030"/>
    </source>
</evidence>
<evidence type="ECO:0000259" key="4">
    <source>
        <dbReference type="Pfam" id="PF11797"/>
    </source>
</evidence>
<gene>
    <name evidence="5" type="ORF">DFP96_10683</name>
</gene>
<dbReference type="InterPro" id="IPR010317">
    <property type="entry name" value="WxLIP_PGBD"/>
</dbReference>
<keyword evidence="6" id="KW-1185">Reference proteome</keyword>
<feature type="signal peptide" evidence="2">
    <location>
        <begin position="1"/>
        <end position="25"/>
    </location>
</feature>
<dbReference type="InterPro" id="IPR021759">
    <property type="entry name" value="WxLIP_HBD"/>
</dbReference>
<dbReference type="EMBL" id="SNZK01000006">
    <property type="protein sequence ID" value="TDR52877.1"/>
    <property type="molecule type" value="Genomic_DNA"/>
</dbReference>
<name>A0A4R6ZKG5_9LIST</name>
<feature type="domain" description="WxL Interacting Protein peptidoglycan binding" evidence="3">
    <location>
        <begin position="30"/>
        <end position="148"/>
    </location>
</feature>
<evidence type="ECO:0000313" key="6">
    <source>
        <dbReference type="Proteomes" id="UP000295558"/>
    </source>
</evidence>
<keyword evidence="2" id="KW-0732">Signal</keyword>
<proteinExistence type="predicted"/>
<sequence>MKKYSLFLSLLMLVMISLSPATSFASEFNFAVTTEIPDNQIDKSKTYFNLLVNPGEKQTLSIKLRNDTDKEVVIEPQIHSATTNMNGVVEYGKTDSNPDKSLKYNLADILTTNKEVTIPAKSEKKLEMKLNAPTDEFEGLIAGGITLIEKQSEADKKSLKSEGLSIENKYAYVVGVTLQQNKAEVNQDLKLNSVKAGQVNARNAILAELQNPTPTYLNQFEIVEAKVTKKGQVKTLFETDKQHMQVAPNTNFKFPIPLEGASLEPGKYTLHLKAKSSKEAWEFSGDFEIKANEAKAFNEKDVSIPEKEMNYLLVIIIGIVLLVLALFIIILLKRKKDDKNKGSDSE</sequence>
<dbReference type="Pfam" id="PF11797">
    <property type="entry name" value="WxLIP_HBD"/>
    <property type="match status" value="1"/>
</dbReference>
<dbReference type="RefSeq" id="WP_036069442.1">
    <property type="nucleotide sequence ID" value="NZ_JAASUO010000003.1"/>
</dbReference>